<feature type="domain" description="Capsule synthesis protein CapA" evidence="3">
    <location>
        <begin position="51"/>
        <end position="299"/>
    </location>
</feature>
<dbReference type="InterPro" id="IPR019079">
    <property type="entry name" value="Capsule_synth_CapA"/>
</dbReference>
<dbReference type="RefSeq" id="WP_013701675.1">
    <property type="nucleotide sequence ID" value="NC_015385.1"/>
</dbReference>
<keyword evidence="2" id="KW-0732">Signal</keyword>
<keyword evidence="5" id="KW-1185">Reference proteome</keyword>
<dbReference type="PANTHER" id="PTHR33393">
    <property type="entry name" value="POLYGLUTAMINE SYNTHESIS ACCESSORY PROTEIN RV0574C-RELATED"/>
    <property type="match status" value="1"/>
</dbReference>
<dbReference type="Pfam" id="PF09587">
    <property type="entry name" value="PGA_cap"/>
    <property type="match status" value="1"/>
</dbReference>
<proteinExistence type="inferred from homology"/>
<reference evidence="5" key="2">
    <citation type="submission" date="2011-04" db="EMBL/GenBank/DDBJ databases">
        <title>The complete genome of chromosome of Treponema succinifaciens DSM 2489.</title>
        <authorList>
            <person name="Lucas S."/>
            <person name="Copeland A."/>
            <person name="Lapidus A."/>
            <person name="Bruce D."/>
            <person name="Goodwin L."/>
            <person name="Pitluck S."/>
            <person name="Peters L."/>
            <person name="Kyrpides N."/>
            <person name="Mavromatis K."/>
            <person name="Ivanova N."/>
            <person name="Ovchinnikova G."/>
            <person name="Teshima H."/>
            <person name="Detter J.C."/>
            <person name="Tapia R."/>
            <person name="Han C."/>
            <person name="Land M."/>
            <person name="Hauser L."/>
            <person name="Markowitz V."/>
            <person name="Cheng J.-F."/>
            <person name="Hugenholtz P."/>
            <person name="Woyke T."/>
            <person name="Wu D."/>
            <person name="Gronow S."/>
            <person name="Wellnitz S."/>
            <person name="Brambilla E."/>
            <person name="Klenk H.-P."/>
            <person name="Eisen J.A."/>
        </authorList>
    </citation>
    <scope>NUCLEOTIDE SEQUENCE [LARGE SCALE GENOMIC DNA]</scope>
    <source>
        <strain evidence="5">ATCC 33096 / DSM 2489 / 6091</strain>
    </source>
</reference>
<dbReference type="eggNOG" id="COG2843">
    <property type="taxonomic scope" value="Bacteria"/>
</dbReference>
<dbReference type="EMBL" id="CP002631">
    <property type="protein sequence ID" value="AEB14393.1"/>
    <property type="molecule type" value="Genomic_DNA"/>
</dbReference>
<feature type="signal peptide" evidence="2">
    <location>
        <begin position="1"/>
        <end position="23"/>
    </location>
</feature>
<dbReference type="PROSITE" id="PS51257">
    <property type="entry name" value="PROKAR_LIPOPROTEIN"/>
    <property type="match status" value="1"/>
</dbReference>
<dbReference type="Proteomes" id="UP000006852">
    <property type="component" value="Chromosome"/>
</dbReference>
<dbReference type="HOGENOM" id="CLU_038823_0_2_12"/>
<organism evidence="4 5">
    <name type="scientific">Treponema succinifaciens (strain ATCC 33096 / DSM 2489 / 6091)</name>
    <dbReference type="NCBI Taxonomy" id="869209"/>
    <lineage>
        <taxon>Bacteria</taxon>
        <taxon>Pseudomonadati</taxon>
        <taxon>Spirochaetota</taxon>
        <taxon>Spirochaetia</taxon>
        <taxon>Spirochaetales</taxon>
        <taxon>Treponemataceae</taxon>
        <taxon>Treponema</taxon>
    </lineage>
</organism>
<dbReference type="PANTHER" id="PTHR33393:SF12">
    <property type="entry name" value="CAPSULE BIOSYNTHESIS PROTEIN CAPA"/>
    <property type="match status" value="1"/>
</dbReference>
<accession>F2NS92</accession>
<dbReference type="KEGG" id="tsu:Tresu_1493"/>
<sequence>MKRVFISAIFLAGLLLASCESSKVEEPKVNEFEIKEDELVTSQNFLDGKLLLTFAGDIMAHSENTRGNFQDIYTEIEDIIKQAAFSFANLETSVDDKKDFSSYPRFSVKESYADAAIEAGFNVFSLVNNHCNDFGKAGLESTRKYFERKQNQLNAQNKELYFAGIKKHKGEQIEFIPIEKDGWRILFAAVTELANQWTDIEYFDFLKPAKKEREKFLELIKQKKTECDLLILSFHCAEEEYVLTIAENQKKFYHALIDSGVDVLWINHPHVAKEWELISYDGVPRKIIFYAMGNTISGQRRNPEFSNPANRREYTGDGYVSQVAFEKDSGGAKISWVNPVLVTTLITDEKYFVIKKLNDEFLNTLEETSKWKPYLSERKRLMEQIKGKNRCQ</sequence>
<dbReference type="InterPro" id="IPR029052">
    <property type="entry name" value="Metallo-depent_PP-like"/>
</dbReference>
<dbReference type="SUPFAM" id="SSF56300">
    <property type="entry name" value="Metallo-dependent phosphatases"/>
    <property type="match status" value="1"/>
</dbReference>
<evidence type="ECO:0000256" key="2">
    <source>
        <dbReference type="SAM" id="SignalP"/>
    </source>
</evidence>
<reference evidence="4 5" key="1">
    <citation type="journal article" date="2011" name="Stand. Genomic Sci.">
        <title>Complete genome sequence of Treponema succinifaciens type strain (6091).</title>
        <authorList>
            <person name="Han C."/>
            <person name="Gronow S."/>
            <person name="Teshima H."/>
            <person name="Lapidus A."/>
            <person name="Nolan M."/>
            <person name="Lucas S."/>
            <person name="Hammon N."/>
            <person name="Deshpande S."/>
            <person name="Cheng J.F."/>
            <person name="Zeytun A."/>
            <person name="Tapia R."/>
            <person name="Goodwin L."/>
            <person name="Pitluck S."/>
            <person name="Liolios K."/>
            <person name="Pagani I."/>
            <person name="Ivanova N."/>
            <person name="Mavromatis K."/>
            <person name="Mikhailova N."/>
            <person name="Huntemann M."/>
            <person name="Pati A."/>
            <person name="Chen A."/>
            <person name="Palaniappan K."/>
            <person name="Land M."/>
            <person name="Hauser L."/>
            <person name="Brambilla E.M."/>
            <person name="Rohde M."/>
            <person name="Goker M."/>
            <person name="Woyke T."/>
            <person name="Bristow J."/>
            <person name="Eisen J.A."/>
            <person name="Markowitz V."/>
            <person name="Hugenholtz P."/>
            <person name="Kyrpides N.C."/>
            <person name="Klenk H.P."/>
            <person name="Detter J.C."/>
        </authorList>
    </citation>
    <scope>NUCLEOTIDE SEQUENCE [LARGE SCALE GENOMIC DNA]</scope>
    <source>
        <strain evidence="5">ATCC 33096 / DSM 2489 / 6091</strain>
    </source>
</reference>
<gene>
    <name evidence="4" type="ordered locus">Tresu_1493</name>
</gene>
<name>F2NS92_TRES6</name>
<comment type="similarity">
    <text evidence="1">Belongs to the CapA family.</text>
</comment>
<dbReference type="OrthoDB" id="9810906at2"/>
<dbReference type="STRING" id="869209.Tresu_1493"/>
<evidence type="ECO:0000313" key="4">
    <source>
        <dbReference type="EMBL" id="AEB14393.1"/>
    </source>
</evidence>
<dbReference type="InterPro" id="IPR052169">
    <property type="entry name" value="CW_Biosynth-Accessory"/>
</dbReference>
<protein>
    <submittedName>
        <fullName evidence="4">Capsule synthesis protein, CapA</fullName>
    </submittedName>
</protein>
<dbReference type="SMART" id="SM00854">
    <property type="entry name" value="PGA_cap"/>
    <property type="match status" value="1"/>
</dbReference>
<dbReference type="Gene3D" id="3.60.21.10">
    <property type="match status" value="1"/>
</dbReference>
<dbReference type="AlphaFoldDB" id="F2NS92"/>
<feature type="chain" id="PRO_5003282811" evidence="2">
    <location>
        <begin position="24"/>
        <end position="392"/>
    </location>
</feature>
<evidence type="ECO:0000259" key="3">
    <source>
        <dbReference type="SMART" id="SM00854"/>
    </source>
</evidence>
<dbReference type="GeneID" id="302998651"/>
<evidence type="ECO:0000256" key="1">
    <source>
        <dbReference type="ARBA" id="ARBA00005662"/>
    </source>
</evidence>
<evidence type="ECO:0000313" key="5">
    <source>
        <dbReference type="Proteomes" id="UP000006852"/>
    </source>
</evidence>